<proteinExistence type="inferred from homology"/>
<sequence>MNLRQIEVFRAVMLAGSVTGAARLLHVSQPGISRMLGHIELQVGLKLFERSAGKLRPTPEAQALYAEVEQVYRGVQRIDDRARDLKSGVGLSLRVLASPSTALEVVPRAVAGLVRDFPTARIYMETQLVREMMSQLARNEADLAISTLPIEHALLTSQVVGSWSMACVFGAGHAFAARRSLGLREVLKEQLVAFSPDTPQGRLVAEAAGKGDASPAQIEVRSGQVACALAACGAGIAVVDDLTARAWRSGKLEFRPIVKAPVYDVFAVRNAGVPASRLALAFVERVKAEFKALRKQAPAT</sequence>
<keyword evidence="2" id="KW-0805">Transcription regulation</keyword>
<accession>A0A848H3C0</accession>
<dbReference type="PANTHER" id="PTHR30427">
    <property type="entry name" value="TRANSCRIPTIONAL ACTIVATOR PROTEIN LYSR"/>
    <property type="match status" value="1"/>
</dbReference>
<dbReference type="PROSITE" id="PS50931">
    <property type="entry name" value="HTH_LYSR"/>
    <property type="match status" value="1"/>
</dbReference>
<evidence type="ECO:0000256" key="2">
    <source>
        <dbReference type="ARBA" id="ARBA00023015"/>
    </source>
</evidence>
<dbReference type="Pfam" id="PF03466">
    <property type="entry name" value="LysR_substrate"/>
    <property type="match status" value="1"/>
</dbReference>
<evidence type="ECO:0000256" key="3">
    <source>
        <dbReference type="ARBA" id="ARBA00023125"/>
    </source>
</evidence>
<protein>
    <submittedName>
        <fullName evidence="6">LysR family transcriptional regulator</fullName>
    </submittedName>
</protein>
<dbReference type="InterPro" id="IPR005119">
    <property type="entry name" value="LysR_subst-bd"/>
</dbReference>
<dbReference type="GO" id="GO:0003700">
    <property type="term" value="F:DNA-binding transcription factor activity"/>
    <property type="evidence" value="ECO:0007669"/>
    <property type="project" value="InterPro"/>
</dbReference>
<dbReference type="Gene3D" id="3.40.190.290">
    <property type="match status" value="1"/>
</dbReference>
<keyword evidence="3" id="KW-0238">DNA-binding</keyword>
<keyword evidence="7" id="KW-1185">Reference proteome</keyword>
<dbReference type="AlphaFoldDB" id="A0A848H3C0"/>
<dbReference type="EMBL" id="JABBFX010000001">
    <property type="protein sequence ID" value="NML44061.1"/>
    <property type="molecule type" value="Genomic_DNA"/>
</dbReference>
<dbReference type="InterPro" id="IPR000847">
    <property type="entry name" value="LysR_HTH_N"/>
</dbReference>
<name>A0A848H3C0_9BURK</name>
<dbReference type="RefSeq" id="WP_169418225.1">
    <property type="nucleotide sequence ID" value="NZ_JABBFX010000001.1"/>
</dbReference>
<dbReference type="InterPro" id="IPR036390">
    <property type="entry name" value="WH_DNA-bd_sf"/>
</dbReference>
<dbReference type="SUPFAM" id="SSF46785">
    <property type="entry name" value="Winged helix' DNA-binding domain"/>
    <property type="match status" value="1"/>
</dbReference>
<dbReference type="GO" id="GO:0043565">
    <property type="term" value="F:sequence-specific DNA binding"/>
    <property type="evidence" value="ECO:0007669"/>
    <property type="project" value="TreeGrafter"/>
</dbReference>
<evidence type="ECO:0000259" key="5">
    <source>
        <dbReference type="PROSITE" id="PS50931"/>
    </source>
</evidence>
<comment type="caution">
    <text evidence="6">The sequence shown here is derived from an EMBL/GenBank/DDBJ whole genome shotgun (WGS) entry which is preliminary data.</text>
</comment>
<evidence type="ECO:0000256" key="4">
    <source>
        <dbReference type="ARBA" id="ARBA00023163"/>
    </source>
</evidence>
<comment type="similarity">
    <text evidence="1">Belongs to the LysR transcriptional regulatory family.</text>
</comment>
<dbReference type="GO" id="GO:0010628">
    <property type="term" value="P:positive regulation of gene expression"/>
    <property type="evidence" value="ECO:0007669"/>
    <property type="project" value="TreeGrafter"/>
</dbReference>
<dbReference type="Gene3D" id="1.10.10.10">
    <property type="entry name" value="Winged helix-like DNA-binding domain superfamily/Winged helix DNA-binding domain"/>
    <property type="match status" value="1"/>
</dbReference>
<dbReference type="Proteomes" id="UP000541185">
    <property type="component" value="Unassembled WGS sequence"/>
</dbReference>
<keyword evidence="4" id="KW-0804">Transcription</keyword>
<feature type="domain" description="HTH lysR-type" evidence="5">
    <location>
        <begin position="1"/>
        <end position="58"/>
    </location>
</feature>
<dbReference type="PRINTS" id="PR00039">
    <property type="entry name" value="HTHLYSR"/>
</dbReference>
<dbReference type="SUPFAM" id="SSF53850">
    <property type="entry name" value="Periplasmic binding protein-like II"/>
    <property type="match status" value="1"/>
</dbReference>
<dbReference type="PANTHER" id="PTHR30427:SF1">
    <property type="entry name" value="TRANSCRIPTIONAL ACTIVATOR PROTEIN LYSR"/>
    <property type="match status" value="1"/>
</dbReference>
<organism evidence="6 7">
    <name type="scientific">Ramlibacter agri</name>
    <dbReference type="NCBI Taxonomy" id="2728837"/>
    <lineage>
        <taxon>Bacteria</taxon>
        <taxon>Pseudomonadati</taxon>
        <taxon>Pseudomonadota</taxon>
        <taxon>Betaproteobacteria</taxon>
        <taxon>Burkholderiales</taxon>
        <taxon>Comamonadaceae</taxon>
        <taxon>Ramlibacter</taxon>
    </lineage>
</organism>
<evidence type="ECO:0000313" key="6">
    <source>
        <dbReference type="EMBL" id="NML44061.1"/>
    </source>
</evidence>
<dbReference type="Pfam" id="PF00126">
    <property type="entry name" value="HTH_1"/>
    <property type="match status" value="1"/>
</dbReference>
<dbReference type="InterPro" id="IPR036388">
    <property type="entry name" value="WH-like_DNA-bd_sf"/>
</dbReference>
<gene>
    <name evidence="6" type="ORF">HHL11_09900</name>
</gene>
<evidence type="ECO:0000313" key="7">
    <source>
        <dbReference type="Proteomes" id="UP000541185"/>
    </source>
</evidence>
<reference evidence="6 7" key="1">
    <citation type="submission" date="2020-04" db="EMBL/GenBank/DDBJ databases">
        <title>Ramlibacter sp. G-1-2-2 isolated from soil.</title>
        <authorList>
            <person name="Dahal R.H."/>
        </authorList>
    </citation>
    <scope>NUCLEOTIDE SEQUENCE [LARGE SCALE GENOMIC DNA]</scope>
    <source>
        <strain evidence="6 7">G-1-2-2</strain>
    </source>
</reference>
<evidence type="ECO:0000256" key="1">
    <source>
        <dbReference type="ARBA" id="ARBA00009437"/>
    </source>
</evidence>